<dbReference type="SUPFAM" id="SSF109755">
    <property type="entry name" value="PhoU-like"/>
    <property type="match status" value="1"/>
</dbReference>
<feature type="transmembrane region" description="Helical" evidence="6">
    <location>
        <begin position="246"/>
        <end position="267"/>
    </location>
</feature>
<evidence type="ECO:0000256" key="2">
    <source>
        <dbReference type="ARBA" id="ARBA00022475"/>
    </source>
</evidence>
<protein>
    <submittedName>
        <fullName evidence="8">Na+/Pi-cotransporter</fullName>
    </submittedName>
</protein>
<keyword evidence="4 6" id="KW-1133">Transmembrane helix</keyword>
<feature type="transmembrane region" description="Helical" evidence="6">
    <location>
        <begin position="205"/>
        <end position="226"/>
    </location>
</feature>
<keyword evidence="2" id="KW-1003">Cell membrane</keyword>
<feature type="transmembrane region" description="Helical" evidence="6">
    <location>
        <begin position="174"/>
        <end position="198"/>
    </location>
</feature>
<dbReference type="PANTHER" id="PTHR10010:SF46">
    <property type="entry name" value="SODIUM-DEPENDENT PHOSPHATE TRANSPORT PROTEIN 2B"/>
    <property type="match status" value="1"/>
</dbReference>
<dbReference type="InterPro" id="IPR026022">
    <property type="entry name" value="PhoU_dom"/>
</dbReference>
<comment type="subcellular location">
    <subcellularLocation>
        <location evidence="1">Cell membrane</location>
        <topology evidence="1">Multi-pass membrane protein</topology>
    </subcellularLocation>
</comment>
<dbReference type="Proteomes" id="UP000193827">
    <property type="component" value="Unassembled WGS sequence"/>
</dbReference>
<feature type="transmembrane region" description="Helical" evidence="6">
    <location>
        <begin position="133"/>
        <end position="154"/>
    </location>
</feature>
<keyword evidence="3 6" id="KW-0812">Transmembrane</keyword>
<dbReference type="PANTHER" id="PTHR10010">
    <property type="entry name" value="SOLUTE CARRIER FAMILY 34 SODIUM PHOSPHATE , MEMBER 2-RELATED"/>
    <property type="match status" value="1"/>
</dbReference>
<evidence type="ECO:0000313" key="9">
    <source>
        <dbReference type="Proteomes" id="UP000193827"/>
    </source>
</evidence>
<dbReference type="AlphaFoldDB" id="A0A1Y5T7B4"/>
<evidence type="ECO:0000313" key="8">
    <source>
        <dbReference type="EMBL" id="SLN54153.1"/>
    </source>
</evidence>
<feature type="transmembrane region" description="Helical" evidence="6">
    <location>
        <begin position="79"/>
        <end position="99"/>
    </location>
</feature>
<dbReference type="Gene3D" id="1.20.58.220">
    <property type="entry name" value="Phosphate transport system protein phou homolog 2, domain 2"/>
    <property type="match status" value="1"/>
</dbReference>
<proteinExistence type="predicted"/>
<accession>A0A1Y5T7B4</accession>
<evidence type="ECO:0000256" key="6">
    <source>
        <dbReference type="SAM" id="Phobius"/>
    </source>
</evidence>
<feature type="domain" description="PhoU" evidence="7">
    <location>
        <begin position="339"/>
        <end position="420"/>
    </location>
</feature>
<evidence type="ECO:0000259" key="7">
    <source>
        <dbReference type="Pfam" id="PF01895"/>
    </source>
</evidence>
<keyword evidence="5 6" id="KW-0472">Membrane</keyword>
<dbReference type="Pfam" id="PF02690">
    <property type="entry name" value="Na_Pi_cotrans"/>
    <property type="match status" value="2"/>
</dbReference>
<dbReference type="GO" id="GO:0005886">
    <property type="term" value="C:plasma membrane"/>
    <property type="evidence" value="ECO:0007669"/>
    <property type="project" value="UniProtKB-SubCell"/>
</dbReference>
<evidence type="ECO:0000256" key="1">
    <source>
        <dbReference type="ARBA" id="ARBA00004651"/>
    </source>
</evidence>
<reference evidence="8 9" key="1">
    <citation type="submission" date="2017-03" db="EMBL/GenBank/DDBJ databases">
        <authorList>
            <person name="Afonso C.L."/>
            <person name="Miller P.J."/>
            <person name="Scott M.A."/>
            <person name="Spackman E."/>
            <person name="Goraichik I."/>
            <person name="Dimitrov K.M."/>
            <person name="Suarez D.L."/>
            <person name="Swayne D.E."/>
        </authorList>
    </citation>
    <scope>NUCLEOTIDE SEQUENCE [LARGE SCALE GENOMIC DNA]</scope>
    <source>
        <strain evidence="8 9">CECT 8287</strain>
    </source>
</reference>
<feature type="transmembrane region" description="Helical" evidence="6">
    <location>
        <begin position="105"/>
        <end position="121"/>
    </location>
</feature>
<organism evidence="8 9">
    <name type="scientific">Roseovarius litorisediminis</name>
    <dbReference type="NCBI Taxonomy" id="1312363"/>
    <lineage>
        <taxon>Bacteria</taxon>
        <taxon>Pseudomonadati</taxon>
        <taxon>Pseudomonadota</taxon>
        <taxon>Alphaproteobacteria</taxon>
        <taxon>Rhodobacterales</taxon>
        <taxon>Roseobacteraceae</taxon>
        <taxon>Roseovarius</taxon>
    </lineage>
</organism>
<dbReference type="GO" id="GO:0044341">
    <property type="term" value="P:sodium-dependent phosphate transport"/>
    <property type="evidence" value="ECO:0007669"/>
    <property type="project" value="InterPro"/>
</dbReference>
<dbReference type="NCBIfam" id="NF037997">
    <property type="entry name" value="Na_Pi_symport"/>
    <property type="match status" value="1"/>
</dbReference>
<evidence type="ECO:0000256" key="3">
    <source>
        <dbReference type="ARBA" id="ARBA00022692"/>
    </source>
</evidence>
<name>A0A1Y5T7B4_9RHOB</name>
<feature type="transmembrane region" description="Helical" evidence="6">
    <location>
        <begin position="45"/>
        <end position="67"/>
    </location>
</feature>
<dbReference type="InterPro" id="IPR003841">
    <property type="entry name" value="Na/Pi_transpt"/>
</dbReference>
<dbReference type="InterPro" id="IPR038078">
    <property type="entry name" value="PhoU-like_sf"/>
</dbReference>
<dbReference type="EMBL" id="FWFL01000007">
    <property type="protein sequence ID" value="SLN54153.1"/>
    <property type="molecule type" value="Genomic_DNA"/>
</dbReference>
<gene>
    <name evidence="8" type="ORF">PEL8287_02876</name>
</gene>
<sequence>MFFLHIAGAAALLIWAVRLVRTGVERAFAVQLRLWLRRSAKNRALAAFTGTTSAMLLQSSTAVAILVSNFVSAKTIGIAGGLAILLGADVGSALVAQVLLVRAEFLVPLLLLAGTAMFLRAEERKLRQTGRILIGLGLIFVSLDMIRAATAPMMDSDNVVHVLQYLGRDTLTAFAIGAIFAWLVHSSVAAVLLFVTLVMQGVMPVTAAASMVLGANLGGAMIAYALTLSASINARRMIVSNLVLRGGGAALLLVCLTFFVSSLDWLGSTGMRQVINLHLVFNLGLALIAVPFAPLIARIAETLMTAPADPVEGLGRISALDPTALGTPERALSCASRELIRMGETVEQMLRSVISIYDKWDDTTAAAIQSQDKAVRRMHHETKLYLAKLNRGALEEEASQRSMDLSTSAANLEAASDIIARKMVGLAKHLNSGGVAFSTQGWEEICDFHDRVLANTQLALDVIITQNPETARELVAAKERVRAVETLLQQQHLGRLQKGMVESIETSNIHQDTLRALKQANAFVAMIAHPILSDTGDLLSSRLTDEPATEG</sequence>
<keyword evidence="9" id="KW-1185">Reference proteome</keyword>
<dbReference type="OrthoDB" id="5778511at2"/>
<dbReference type="GO" id="GO:0005436">
    <property type="term" value="F:sodium:phosphate symporter activity"/>
    <property type="evidence" value="ECO:0007669"/>
    <property type="project" value="InterPro"/>
</dbReference>
<dbReference type="Pfam" id="PF01895">
    <property type="entry name" value="PhoU"/>
    <property type="match status" value="1"/>
</dbReference>
<feature type="transmembrane region" description="Helical" evidence="6">
    <location>
        <begin position="279"/>
        <end position="297"/>
    </location>
</feature>
<evidence type="ECO:0000256" key="4">
    <source>
        <dbReference type="ARBA" id="ARBA00022989"/>
    </source>
</evidence>
<evidence type="ECO:0000256" key="5">
    <source>
        <dbReference type="ARBA" id="ARBA00023136"/>
    </source>
</evidence>